<organism evidence="1 2">
    <name type="scientific">Roseibium aggregatum (strain ATCC 25650 / DSM 13394 / JCM 20685 / NBRC 16684 / NCIMB 2208 / IAM 12614 / B1)</name>
    <name type="common">Stappia aggregata</name>
    <dbReference type="NCBI Taxonomy" id="384765"/>
    <lineage>
        <taxon>Bacteria</taxon>
        <taxon>Pseudomonadati</taxon>
        <taxon>Pseudomonadota</taxon>
        <taxon>Alphaproteobacteria</taxon>
        <taxon>Hyphomicrobiales</taxon>
        <taxon>Stappiaceae</taxon>
        <taxon>Roseibium</taxon>
    </lineage>
</organism>
<evidence type="ECO:0000313" key="2">
    <source>
        <dbReference type="Proteomes" id="UP000004848"/>
    </source>
</evidence>
<dbReference type="Proteomes" id="UP000004848">
    <property type="component" value="Unassembled WGS sequence"/>
</dbReference>
<proteinExistence type="predicted"/>
<name>A0NVB8_ROSAI</name>
<dbReference type="AlphaFoldDB" id="A0NVB8"/>
<reference evidence="1 2" key="1">
    <citation type="submission" date="2006-05" db="EMBL/GenBank/DDBJ databases">
        <authorList>
            <person name="King G."/>
            <person name="Ferriera S."/>
            <person name="Johnson J."/>
            <person name="Kravitz S."/>
            <person name="Beeson K."/>
            <person name="Sutton G."/>
            <person name="Rogers Y.-H."/>
            <person name="Friedman R."/>
            <person name="Frazier M."/>
            <person name="Venter J.C."/>
        </authorList>
    </citation>
    <scope>NUCLEOTIDE SEQUENCE [LARGE SCALE GENOMIC DNA]</scope>
    <source>
        <strain evidence="2">ATCC 25650 / DSM 13394 / JCM 20685 / NBRC 16684 / NCIMB 2208 / IAM 12614 / B1</strain>
    </source>
</reference>
<dbReference type="EMBL" id="AAUW01000010">
    <property type="protein sequence ID" value="EAV43385.1"/>
    <property type="molecule type" value="Genomic_DNA"/>
</dbReference>
<comment type="caution">
    <text evidence="1">The sequence shown here is derived from an EMBL/GenBank/DDBJ whole genome shotgun (WGS) entry which is preliminary data.</text>
</comment>
<gene>
    <name evidence="1" type="ORF">SIAM614_06363</name>
</gene>
<accession>A0NVB8</accession>
<sequence length="75" mass="8577">MNARLSAEDGGIAWRLQAVCPAEFPDRCRARPHLYRLLLPCWQIALKRISAIVDVRGGQILLVVFLDDFVRKKET</sequence>
<protein>
    <submittedName>
        <fullName evidence="1">Uncharacterized protein</fullName>
    </submittedName>
</protein>
<evidence type="ECO:0000313" key="1">
    <source>
        <dbReference type="EMBL" id="EAV43385.1"/>
    </source>
</evidence>